<dbReference type="InterPro" id="IPR036942">
    <property type="entry name" value="Beta-barrel_TonB_sf"/>
</dbReference>
<keyword evidence="11 12" id="KW-0998">Cell outer membrane</keyword>
<comment type="similarity">
    <text evidence="12 15">Belongs to the TonB-dependent receptor family.</text>
</comment>
<keyword evidence="20" id="KW-1185">Reference proteome</keyword>
<comment type="subcellular location">
    <subcellularLocation>
        <location evidence="1 12">Cell outer membrane</location>
        <topology evidence="1 12">Multi-pass membrane protein</topology>
    </subcellularLocation>
</comment>
<evidence type="ECO:0000256" key="15">
    <source>
        <dbReference type="RuleBase" id="RU003357"/>
    </source>
</evidence>
<dbReference type="SUPFAM" id="SSF56935">
    <property type="entry name" value="Porins"/>
    <property type="match status" value="1"/>
</dbReference>
<evidence type="ECO:0000256" key="14">
    <source>
        <dbReference type="PROSITE-ProRule" id="PRU10144"/>
    </source>
</evidence>
<dbReference type="Proteomes" id="UP000469430">
    <property type="component" value="Unassembled WGS sequence"/>
</dbReference>
<keyword evidence="6 16" id="KW-0732">Signal</keyword>
<keyword evidence="8" id="KW-0406">Ion transport</keyword>
<evidence type="ECO:0000256" key="16">
    <source>
        <dbReference type="SAM" id="SignalP"/>
    </source>
</evidence>
<sequence length="806" mass="88555">MRQWKGPAGRRVAMLVVATGCSWITPAWAQGNEESERPAAETIIVTAERRATNLQDTPLSIVAMNETMLEARGIEDLADLSSFTPNLNITPSRGTGNAVPNFSIRGISGGSGATGERGVGLYIDGVFVPRTSGSVLRVLDIDRIEVLRGPQGTLFGRNSTGGAIRIFTKQPDLDEFGGYLRVTAGSFDRTDIVGTLNVPLAEGLAARAQGAYLKQDGYVSRGDQMLGGSEDIIGRINLRYKPDDRFDATLGFLYTDTKADGTPLVFTEFDMRPGIEGVIEGNFADWLNDAFKQAGQAPLAEYNDDRIVIDDFTAPSICLLDDFNPDYDRACTQEQRNKYWQADLRMAYDLNDDLTLSTTTGLARMIHRASVDYQLLGTENRLTDVSSTVFYQELQLNAALFGGALDLVGGLNYFHEKSASPGLTINRRGSSIFPDQPRGDADGGLFRLTDTYVEQASDSFGVFASGTWHITDSLNFTGGLRYANDRKKYDETEQASANFTPAAGTTSTTVFSDHSWDQIDWRATLDYHFSDRAMIYATASKAYKAGQFSFQILDRVAGKDQSGDFIQPIAPEKVQNYELGMRIEAFDRRVRLNPTVFFMQWTNRQAARQVACNVDPTCPIGFQIQVVNSGDVDLYGAEADLRIAVTDNFFLDASGAIIGYDLKDEVANAGPNLYPDVPETSFNLGATYNARTSFGEFSFNLAYSYTGEQATHNSAVGDSAYTLPAIELVNARIQFQPDDTPVRVTVFANNLLDNTYATYAQRFGGGYWDQGGPVNRLHPLALPERSALAEVRGRPREVGITMQYDF</sequence>
<dbReference type="InterPro" id="IPR000531">
    <property type="entry name" value="Beta-barrel_TonB"/>
</dbReference>
<dbReference type="RefSeq" id="WP_161390001.1">
    <property type="nucleotide sequence ID" value="NZ_JBHSCP010000001.1"/>
</dbReference>
<keyword evidence="3 12" id="KW-1134">Transmembrane beta strand</keyword>
<dbReference type="Pfam" id="PF07715">
    <property type="entry name" value="Plug"/>
    <property type="match status" value="1"/>
</dbReference>
<evidence type="ECO:0000256" key="6">
    <source>
        <dbReference type="ARBA" id="ARBA00022729"/>
    </source>
</evidence>
<feature type="short sequence motif" description="TonB box" evidence="13">
    <location>
        <begin position="42"/>
        <end position="48"/>
    </location>
</feature>
<feature type="chain" id="PRO_5026076447" evidence="16">
    <location>
        <begin position="30"/>
        <end position="806"/>
    </location>
</feature>
<keyword evidence="10 12" id="KW-0472">Membrane</keyword>
<organism evidence="19 20">
    <name type="scientific">Croceibacterium xixiisoli</name>
    <dbReference type="NCBI Taxonomy" id="1476466"/>
    <lineage>
        <taxon>Bacteria</taxon>
        <taxon>Pseudomonadati</taxon>
        <taxon>Pseudomonadota</taxon>
        <taxon>Alphaproteobacteria</taxon>
        <taxon>Sphingomonadales</taxon>
        <taxon>Erythrobacteraceae</taxon>
        <taxon>Croceibacterium</taxon>
    </lineage>
</organism>
<accession>A0A6I4TTA4</accession>
<dbReference type="EMBL" id="WTYJ01000001">
    <property type="protein sequence ID" value="MXO98351.1"/>
    <property type="molecule type" value="Genomic_DNA"/>
</dbReference>
<evidence type="ECO:0000259" key="18">
    <source>
        <dbReference type="Pfam" id="PF07715"/>
    </source>
</evidence>
<evidence type="ECO:0000259" key="17">
    <source>
        <dbReference type="Pfam" id="PF00593"/>
    </source>
</evidence>
<evidence type="ECO:0000256" key="4">
    <source>
        <dbReference type="ARBA" id="ARBA00022496"/>
    </source>
</evidence>
<dbReference type="InterPro" id="IPR012910">
    <property type="entry name" value="Plug_dom"/>
</dbReference>
<dbReference type="PROSITE" id="PS01156">
    <property type="entry name" value="TONB_DEPENDENT_REC_2"/>
    <property type="match status" value="1"/>
</dbReference>
<dbReference type="GO" id="GO:0009279">
    <property type="term" value="C:cell outer membrane"/>
    <property type="evidence" value="ECO:0007669"/>
    <property type="project" value="UniProtKB-SubCell"/>
</dbReference>
<keyword evidence="7" id="KW-0408">Iron</keyword>
<dbReference type="GO" id="GO:0006826">
    <property type="term" value="P:iron ion transport"/>
    <property type="evidence" value="ECO:0007669"/>
    <property type="project" value="UniProtKB-KW"/>
</dbReference>
<evidence type="ECO:0000256" key="1">
    <source>
        <dbReference type="ARBA" id="ARBA00004571"/>
    </source>
</evidence>
<dbReference type="AlphaFoldDB" id="A0A6I4TTA4"/>
<feature type="short sequence motif" description="TonB C-terminal box" evidence="14">
    <location>
        <begin position="789"/>
        <end position="806"/>
    </location>
</feature>
<evidence type="ECO:0000256" key="3">
    <source>
        <dbReference type="ARBA" id="ARBA00022452"/>
    </source>
</evidence>
<keyword evidence="9 13" id="KW-0798">TonB box</keyword>
<dbReference type="InterPro" id="IPR010917">
    <property type="entry name" value="TonB_rcpt_CS"/>
</dbReference>
<dbReference type="InterPro" id="IPR039426">
    <property type="entry name" value="TonB-dep_rcpt-like"/>
</dbReference>
<evidence type="ECO:0000256" key="8">
    <source>
        <dbReference type="ARBA" id="ARBA00023065"/>
    </source>
</evidence>
<keyword evidence="2 12" id="KW-0813">Transport</keyword>
<dbReference type="InterPro" id="IPR010916">
    <property type="entry name" value="TonB_box_CS"/>
</dbReference>
<dbReference type="PROSITE" id="PS52016">
    <property type="entry name" value="TONB_DEPENDENT_REC_3"/>
    <property type="match status" value="1"/>
</dbReference>
<dbReference type="PANTHER" id="PTHR32552:SF81">
    <property type="entry name" value="TONB-DEPENDENT OUTER MEMBRANE RECEPTOR"/>
    <property type="match status" value="1"/>
</dbReference>
<evidence type="ECO:0000256" key="5">
    <source>
        <dbReference type="ARBA" id="ARBA00022692"/>
    </source>
</evidence>
<keyword evidence="19" id="KW-0675">Receptor</keyword>
<evidence type="ECO:0000256" key="11">
    <source>
        <dbReference type="ARBA" id="ARBA00023237"/>
    </source>
</evidence>
<dbReference type="PROSITE" id="PS00430">
    <property type="entry name" value="TONB_DEPENDENT_REC_1"/>
    <property type="match status" value="1"/>
</dbReference>
<feature type="domain" description="TonB-dependent receptor plug" evidence="18">
    <location>
        <begin position="54"/>
        <end position="163"/>
    </location>
</feature>
<evidence type="ECO:0000256" key="13">
    <source>
        <dbReference type="PROSITE-ProRule" id="PRU10143"/>
    </source>
</evidence>
<feature type="domain" description="TonB-dependent receptor-like beta-barrel" evidence="17">
    <location>
        <begin position="322"/>
        <end position="751"/>
    </location>
</feature>
<evidence type="ECO:0000256" key="9">
    <source>
        <dbReference type="ARBA" id="ARBA00023077"/>
    </source>
</evidence>
<evidence type="ECO:0000313" key="20">
    <source>
        <dbReference type="Proteomes" id="UP000469430"/>
    </source>
</evidence>
<keyword evidence="5 12" id="KW-0812">Transmembrane</keyword>
<protein>
    <submittedName>
        <fullName evidence="19">TonB-dependent receptor</fullName>
    </submittedName>
</protein>
<evidence type="ECO:0000313" key="19">
    <source>
        <dbReference type="EMBL" id="MXO98351.1"/>
    </source>
</evidence>
<evidence type="ECO:0000256" key="2">
    <source>
        <dbReference type="ARBA" id="ARBA00022448"/>
    </source>
</evidence>
<dbReference type="Gene3D" id="2.40.170.20">
    <property type="entry name" value="TonB-dependent receptor, beta-barrel domain"/>
    <property type="match status" value="2"/>
</dbReference>
<reference evidence="19 20" key="1">
    <citation type="submission" date="2019-12" db="EMBL/GenBank/DDBJ databases">
        <title>Genomic-based taxomic classification of the family Erythrobacteraceae.</title>
        <authorList>
            <person name="Xu L."/>
        </authorList>
    </citation>
    <scope>NUCLEOTIDE SEQUENCE [LARGE SCALE GENOMIC DNA]</scope>
    <source>
        <strain evidence="19 20">S36</strain>
    </source>
</reference>
<dbReference type="Pfam" id="PF00593">
    <property type="entry name" value="TonB_dep_Rec_b-barrel"/>
    <property type="match status" value="1"/>
</dbReference>
<comment type="caution">
    <text evidence="19">The sequence shown here is derived from an EMBL/GenBank/DDBJ whole genome shotgun (WGS) entry which is preliminary data.</text>
</comment>
<feature type="signal peptide" evidence="16">
    <location>
        <begin position="1"/>
        <end position="29"/>
    </location>
</feature>
<proteinExistence type="inferred from homology"/>
<dbReference type="PANTHER" id="PTHR32552">
    <property type="entry name" value="FERRICHROME IRON RECEPTOR-RELATED"/>
    <property type="match status" value="1"/>
</dbReference>
<evidence type="ECO:0000256" key="10">
    <source>
        <dbReference type="ARBA" id="ARBA00023136"/>
    </source>
</evidence>
<gene>
    <name evidence="19" type="ORF">GRI97_05050</name>
</gene>
<evidence type="ECO:0000256" key="7">
    <source>
        <dbReference type="ARBA" id="ARBA00023004"/>
    </source>
</evidence>
<evidence type="ECO:0000256" key="12">
    <source>
        <dbReference type="PROSITE-ProRule" id="PRU01360"/>
    </source>
</evidence>
<dbReference type="OrthoDB" id="7413795at2"/>
<keyword evidence="4" id="KW-0410">Iron transport</keyword>
<name>A0A6I4TTA4_9SPHN</name>